<comment type="caution">
    <text evidence="4">The sequence shown here is derived from an EMBL/GenBank/DDBJ whole genome shotgun (WGS) entry which is preliminary data.</text>
</comment>
<dbReference type="Gene3D" id="2.40.50.140">
    <property type="entry name" value="Nucleic acid-binding proteins"/>
    <property type="match status" value="1"/>
</dbReference>
<feature type="transmembrane region" description="Helical" evidence="2">
    <location>
        <begin position="293"/>
        <end position="311"/>
    </location>
</feature>
<accession>A0A8S1JDF0</accession>
<evidence type="ECO:0000259" key="3">
    <source>
        <dbReference type="PROSITE" id="PS50126"/>
    </source>
</evidence>
<keyword evidence="2" id="KW-0812">Transmembrane</keyword>
<evidence type="ECO:0000313" key="5">
    <source>
        <dbReference type="Proteomes" id="UP000708148"/>
    </source>
</evidence>
<evidence type="ECO:0000313" key="4">
    <source>
        <dbReference type="EMBL" id="CAD7705173.1"/>
    </source>
</evidence>
<sequence>MLARWRAAGLCAADPAPILSLGPMCLAGLRPLSGSHSGPPDDQDPSAPAGEGADNDAQRIDELNHLMASSAAPHLAGSAAPPASGDPAVDSWRTSSEGINLPGHAALPAGGHPHGDTVHGGSRAKAKTGPPPRPRPPPSPPGESMAMRAFRLHNSSLWGLKGQVIMGRVVQVTHDSVLVDVGFKSFSRFFKHELSGSQVFESGSPGRARGRDDFFVGDVLQVRVECVESPYGNMYLSAQQLQRDLEMDQVWSELQAAHRQGIQVMGRVLNPVNMGFAVGIGGFVGFLPLTRCGLALGRLIGILYPFIILNMDNEKRTFVLQDAEFAFVRRAKYIGWGKWGTDY</sequence>
<feature type="compositionally biased region" description="Pro residues" evidence="1">
    <location>
        <begin position="129"/>
        <end position="141"/>
    </location>
</feature>
<dbReference type="AlphaFoldDB" id="A0A8S1JDF0"/>
<dbReference type="SUPFAM" id="SSF50249">
    <property type="entry name" value="Nucleic acid-binding proteins"/>
    <property type="match status" value="1"/>
</dbReference>
<dbReference type="OrthoDB" id="514192at2759"/>
<feature type="region of interest" description="Disordered" evidence="1">
    <location>
        <begin position="75"/>
        <end position="145"/>
    </location>
</feature>
<dbReference type="EMBL" id="CAJHUC010003041">
    <property type="protein sequence ID" value="CAD7705173.1"/>
    <property type="molecule type" value="Genomic_DNA"/>
</dbReference>
<proteinExistence type="predicted"/>
<keyword evidence="5" id="KW-1185">Reference proteome</keyword>
<organism evidence="4 5">
    <name type="scientific">Ostreobium quekettii</name>
    <dbReference type="NCBI Taxonomy" id="121088"/>
    <lineage>
        <taxon>Eukaryota</taxon>
        <taxon>Viridiplantae</taxon>
        <taxon>Chlorophyta</taxon>
        <taxon>core chlorophytes</taxon>
        <taxon>Ulvophyceae</taxon>
        <taxon>TCBD clade</taxon>
        <taxon>Bryopsidales</taxon>
        <taxon>Ostreobineae</taxon>
        <taxon>Ostreobiaceae</taxon>
        <taxon>Ostreobium</taxon>
    </lineage>
</organism>
<reference evidence="4" key="1">
    <citation type="submission" date="2020-12" db="EMBL/GenBank/DDBJ databases">
        <authorList>
            <person name="Iha C."/>
        </authorList>
    </citation>
    <scope>NUCLEOTIDE SEQUENCE</scope>
</reference>
<feature type="domain" description="S1 motif" evidence="3">
    <location>
        <begin position="162"/>
        <end position="239"/>
    </location>
</feature>
<dbReference type="GO" id="GO:0003676">
    <property type="term" value="F:nucleic acid binding"/>
    <property type="evidence" value="ECO:0007669"/>
    <property type="project" value="InterPro"/>
</dbReference>
<keyword evidence="2" id="KW-1133">Transmembrane helix</keyword>
<feature type="transmembrane region" description="Helical" evidence="2">
    <location>
        <begin position="268"/>
        <end position="287"/>
    </location>
</feature>
<feature type="region of interest" description="Disordered" evidence="1">
    <location>
        <begin position="32"/>
        <end position="55"/>
    </location>
</feature>
<protein>
    <recommendedName>
        <fullName evidence="3">S1 motif domain-containing protein</fullName>
    </recommendedName>
</protein>
<feature type="compositionally biased region" description="Low complexity" evidence="1">
    <location>
        <begin position="75"/>
        <end position="88"/>
    </location>
</feature>
<dbReference type="PROSITE" id="PS50126">
    <property type="entry name" value="S1"/>
    <property type="match status" value="1"/>
</dbReference>
<dbReference type="InterPro" id="IPR012340">
    <property type="entry name" value="NA-bd_OB-fold"/>
</dbReference>
<keyword evidence="2" id="KW-0472">Membrane</keyword>
<gene>
    <name evidence="4" type="ORF">OSTQU699_LOCUS10528</name>
</gene>
<dbReference type="InterPro" id="IPR003029">
    <property type="entry name" value="S1_domain"/>
</dbReference>
<name>A0A8S1JDF0_9CHLO</name>
<evidence type="ECO:0000256" key="1">
    <source>
        <dbReference type="SAM" id="MobiDB-lite"/>
    </source>
</evidence>
<evidence type="ECO:0000256" key="2">
    <source>
        <dbReference type="SAM" id="Phobius"/>
    </source>
</evidence>
<dbReference type="Proteomes" id="UP000708148">
    <property type="component" value="Unassembled WGS sequence"/>
</dbReference>